<dbReference type="GO" id="GO:0052689">
    <property type="term" value="F:carboxylic ester hydrolase activity"/>
    <property type="evidence" value="ECO:0007669"/>
    <property type="project" value="TreeGrafter"/>
</dbReference>
<dbReference type="EC" id="3.1.1.-" evidence="3"/>
<dbReference type="InterPro" id="IPR002018">
    <property type="entry name" value="CarbesteraseB"/>
</dbReference>
<feature type="domain" description="Carboxylesterase type B" evidence="4">
    <location>
        <begin position="26"/>
        <end position="355"/>
    </location>
</feature>
<dbReference type="Proteomes" id="UP001149165">
    <property type="component" value="Unassembled WGS sequence"/>
</dbReference>
<dbReference type="InterPro" id="IPR050654">
    <property type="entry name" value="AChE-related_enzymes"/>
</dbReference>
<dbReference type="InterPro" id="IPR019819">
    <property type="entry name" value="Carboxylesterase_B_CS"/>
</dbReference>
<accession>A0A9W9FVR6</accession>
<dbReference type="PANTHER" id="PTHR43918:SF4">
    <property type="entry name" value="CARBOXYLIC ESTER HYDROLASE"/>
    <property type="match status" value="1"/>
</dbReference>
<protein>
    <recommendedName>
        <fullName evidence="3">Carboxylic ester hydrolase</fullName>
        <ecNumber evidence="3">3.1.1.-</ecNumber>
    </recommendedName>
</protein>
<evidence type="ECO:0000313" key="6">
    <source>
        <dbReference type="Proteomes" id="UP001149165"/>
    </source>
</evidence>
<dbReference type="PROSITE" id="PS00941">
    <property type="entry name" value="CARBOXYLESTERASE_B_2"/>
    <property type="match status" value="1"/>
</dbReference>
<dbReference type="InterPro" id="IPR029058">
    <property type="entry name" value="AB_hydrolase_fold"/>
</dbReference>
<keyword evidence="2 3" id="KW-0378">Hydrolase</keyword>
<comment type="caution">
    <text evidence="5">The sequence shown here is derived from an EMBL/GenBank/DDBJ whole genome shotgun (WGS) entry which is preliminary data.</text>
</comment>
<dbReference type="Gene3D" id="3.40.50.1820">
    <property type="entry name" value="alpha/beta hydrolase"/>
    <property type="match status" value="2"/>
</dbReference>
<evidence type="ECO:0000259" key="4">
    <source>
        <dbReference type="Pfam" id="PF00135"/>
    </source>
</evidence>
<dbReference type="PROSITE" id="PS00122">
    <property type="entry name" value="CARBOXYLESTERASE_B_1"/>
    <property type="match status" value="1"/>
</dbReference>
<dbReference type="PANTHER" id="PTHR43918">
    <property type="entry name" value="ACETYLCHOLINESTERASE"/>
    <property type="match status" value="1"/>
</dbReference>
<feature type="chain" id="PRO_5041015905" description="Carboxylic ester hydrolase" evidence="3">
    <location>
        <begin position="21"/>
        <end position="505"/>
    </location>
</feature>
<evidence type="ECO:0000256" key="1">
    <source>
        <dbReference type="ARBA" id="ARBA00005964"/>
    </source>
</evidence>
<name>A0A9W9FVR6_9EURO</name>
<dbReference type="EMBL" id="JAPQKH010000003">
    <property type="protein sequence ID" value="KAJ5107366.1"/>
    <property type="molecule type" value="Genomic_DNA"/>
</dbReference>
<keyword evidence="3" id="KW-0732">Signal</keyword>
<dbReference type="SUPFAM" id="SSF53474">
    <property type="entry name" value="alpha/beta-Hydrolases"/>
    <property type="match status" value="1"/>
</dbReference>
<organism evidence="5 6">
    <name type="scientific">Penicillium angulare</name>
    <dbReference type="NCBI Taxonomy" id="116970"/>
    <lineage>
        <taxon>Eukaryota</taxon>
        <taxon>Fungi</taxon>
        <taxon>Dikarya</taxon>
        <taxon>Ascomycota</taxon>
        <taxon>Pezizomycotina</taxon>
        <taxon>Eurotiomycetes</taxon>
        <taxon>Eurotiomycetidae</taxon>
        <taxon>Eurotiales</taxon>
        <taxon>Aspergillaceae</taxon>
        <taxon>Penicillium</taxon>
    </lineage>
</organism>
<dbReference type="GO" id="GO:0072330">
    <property type="term" value="P:monocarboxylic acid biosynthetic process"/>
    <property type="evidence" value="ECO:0007669"/>
    <property type="project" value="UniProtKB-ARBA"/>
</dbReference>
<evidence type="ECO:0000256" key="2">
    <source>
        <dbReference type="ARBA" id="ARBA00022801"/>
    </source>
</evidence>
<reference evidence="5" key="2">
    <citation type="journal article" date="2023" name="IMA Fungus">
        <title>Comparative genomic study of the Penicillium genus elucidates a diverse pangenome and 15 lateral gene transfer events.</title>
        <authorList>
            <person name="Petersen C."/>
            <person name="Sorensen T."/>
            <person name="Nielsen M.R."/>
            <person name="Sondergaard T.E."/>
            <person name="Sorensen J.L."/>
            <person name="Fitzpatrick D.A."/>
            <person name="Frisvad J.C."/>
            <person name="Nielsen K.L."/>
        </authorList>
    </citation>
    <scope>NUCLEOTIDE SEQUENCE</scope>
    <source>
        <strain evidence="5">IBT 30069</strain>
    </source>
</reference>
<evidence type="ECO:0000256" key="3">
    <source>
        <dbReference type="RuleBase" id="RU361235"/>
    </source>
</evidence>
<evidence type="ECO:0000313" key="5">
    <source>
        <dbReference type="EMBL" id="KAJ5107366.1"/>
    </source>
</evidence>
<dbReference type="AlphaFoldDB" id="A0A9W9FVR6"/>
<dbReference type="GO" id="GO:0017000">
    <property type="term" value="P:antibiotic biosynthetic process"/>
    <property type="evidence" value="ECO:0007669"/>
    <property type="project" value="UniProtKB-ARBA"/>
</dbReference>
<gene>
    <name evidence="5" type="ORF">N7456_004041</name>
</gene>
<keyword evidence="6" id="KW-1185">Reference proteome</keyword>
<dbReference type="OrthoDB" id="408631at2759"/>
<dbReference type="Pfam" id="PF00135">
    <property type="entry name" value="COesterase"/>
    <property type="match status" value="1"/>
</dbReference>
<dbReference type="InterPro" id="IPR019826">
    <property type="entry name" value="Carboxylesterase_B_AS"/>
</dbReference>
<sequence>MKTPENLLFFLVISAQGVWSRGIDPLQVDTTVGRVYGMINGSTPNVAQYLGVPFAEPPLGDLRFRPPQRRYSDKEIHATQTGSSCPQYLLTRNNSPSVYTYDAPWLQPYGAISEDCLTLNIWTPLKKSKKPLPVLIWVFGGGFYEGGLLTNGFDPSNWIQRTESHIVVAINYRNNIFGFPNARGLAETGENLNMGLLDQRMAVEWVRDNIAAFGGDTSRMILWGQSSGAASCDFYNYAYPDDPIVSGFILHSGNALATGVNTDLAHTNFTFVAEHFGCVDLSPQEEIKCLQKVHWKKIIDLYESYNMNHSTGQLKWTTVVDNVTKFENYTERTLAGNYSKLPAIQGANANEEASLITWPGPAGPNMTEIHEESLSVHICPAVHHTGLRYQGDSLTFFYFNHANFSNISPRPWEGAYHTSELPLLFGTWENYGGPGSKFEAEVSTHWQDLYFEFMKDPVHGLPRAGWPSYSPNGSANLMAANGKVAQLMPMGILQDECAGIPETYD</sequence>
<comment type="similarity">
    <text evidence="1 3">Belongs to the type-B carboxylesterase/lipase family.</text>
</comment>
<feature type="signal peptide" evidence="3">
    <location>
        <begin position="1"/>
        <end position="20"/>
    </location>
</feature>
<reference evidence="5" key="1">
    <citation type="submission" date="2022-11" db="EMBL/GenBank/DDBJ databases">
        <authorList>
            <person name="Petersen C."/>
        </authorList>
    </citation>
    <scope>NUCLEOTIDE SEQUENCE</scope>
    <source>
        <strain evidence="5">IBT 30069</strain>
    </source>
</reference>
<proteinExistence type="inferred from homology"/>